<feature type="domain" description="CoA-binding" evidence="4">
    <location>
        <begin position="11"/>
        <end position="106"/>
    </location>
</feature>
<dbReference type="AlphaFoldDB" id="A0A382YNT3"/>
<sequence length="148" mass="16121">MAVRKEQLDAALSPNVVAVVGARKADDYSWLRNMSDFKGKLYSVQVAPDDIAGIEEMGISNYTSLLDIPEAVDYVVVAVPRRFAPNILKDAITKGVKTVHMYTSGFAESGEEGVQLQQEIHKMAEEAGVLIIGPNCMGVFNPTVGMRF</sequence>
<dbReference type="PANTHER" id="PTHR43334:SF1">
    <property type="entry name" value="3-HYDROXYPROPIONATE--COA LIGASE [ADP-FORMING]"/>
    <property type="match status" value="1"/>
</dbReference>
<dbReference type="EMBL" id="UINC01176850">
    <property type="protein sequence ID" value="SVD84178.1"/>
    <property type="molecule type" value="Genomic_DNA"/>
</dbReference>
<name>A0A382YNT3_9ZZZZ</name>
<organism evidence="5">
    <name type="scientific">marine metagenome</name>
    <dbReference type="NCBI Taxonomy" id="408172"/>
    <lineage>
        <taxon>unclassified sequences</taxon>
        <taxon>metagenomes</taxon>
        <taxon>ecological metagenomes</taxon>
    </lineage>
</organism>
<evidence type="ECO:0000256" key="3">
    <source>
        <dbReference type="ARBA" id="ARBA00022840"/>
    </source>
</evidence>
<proteinExistence type="predicted"/>
<feature type="non-terminal residue" evidence="5">
    <location>
        <position position="148"/>
    </location>
</feature>
<gene>
    <name evidence="5" type="ORF">METZ01_LOCUS437032</name>
</gene>
<evidence type="ECO:0000256" key="1">
    <source>
        <dbReference type="ARBA" id="ARBA00022598"/>
    </source>
</evidence>
<dbReference type="Pfam" id="PF13380">
    <property type="entry name" value="CoA_binding_2"/>
    <property type="match status" value="1"/>
</dbReference>
<evidence type="ECO:0000259" key="4">
    <source>
        <dbReference type="SMART" id="SM00881"/>
    </source>
</evidence>
<dbReference type="PANTHER" id="PTHR43334">
    <property type="entry name" value="ACETATE--COA LIGASE [ADP-FORMING]"/>
    <property type="match status" value="1"/>
</dbReference>
<reference evidence="5" key="1">
    <citation type="submission" date="2018-05" db="EMBL/GenBank/DDBJ databases">
        <authorList>
            <person name="Lanie J.A."/>
            <person name="Ng W.-L."/>
            <person name="Kazmierczak K.M."/>
            <person name="Andrzejewski T.M."/>
            <person name="Davidsen T.M."/>
            <person name="Wayne K.J."/>
            <person name="Tettelin H."/>
            <person name="Glass J.I."/>
            <person name="Rusch D."/>
            <person name="Podicherti R."/>
            <person name="Tsui H.-C.T."/>
            <person name="Winkler M.E."/>
        </authorList>
    </citation>
    <scope>NUCLEOTIDE SEQUENCE</scope>
</reference>
<dbReference type="GO" id="GO:0005524">
    <property type="term" value="F:ATP binding"/>
    <property type="evidence" value="ECO:0007669"/>
    <property type="project" value="UniProtKB-KW"/>
</dbReference>
<dbReference type="InterPro" id="IPR051538">
    <property type="entry name" value="Acyl-CoA_Synth/Transferase"/>
</dbReference>
<dbReference type="InterPro" id="IPR003781">
    <property type="entry name" value="CoA-bd"/>
</dbReference>
<keyword evidence="3" id="KW-0067">ATP-binding</keyword>
<dbReference type="SUPFAM" id="SSF51735">
    <property type="entry name" value="NAD(P)-binding Rossmann-fold domains"/>
    <property type="match status" value="1"/>
</dbReference>
<protein>
    <recommendedName>
        <fullName evidence="4">CoA-binding domain-containing protein</fullName>
    </recommendedName>
</protein>
<dbReference type="Gene3D" id="3.40.50.720">
    <property type="entry name" value="NAD(P)-binding Rossmann-like Domain"/>
    <property type="match status" value="1"/>
</dbReference>
<dbReference type="InterPro" id="IPR036291">
    <property type="entry name" value="NAD(P)-bd_dom_sf"/>
</dbReference>
<keyword evidence="2" id="KW-0547">Nucleotide-binding</keyword>
<evidence type="ECO:0000313" key="5">
    <source>
        <dbReference type="EMBL" id="SVD84178.1"/>
    </source>
</evidence>
<dbReference type="SMART" id="SM00881">
    <property type="entry name" value="CoA_binding"/>
    <property type="match status" value="1"/>
</dbReference>
<dbReference type="GO" id="GO:0016874">
    <property type="term" value="F:ligase activity"/>
    <property type="evidence" value="ECO:0007669"/>
    <property type="project" value="UniProtKB-KW"/>
</dbReference>
<accession>A0A382YNT3</accession>
<evidence type="ECO:0000256" key="2">
    <source>
        <dbReference type="ARBA" id="ARBA00022741"/>
    </source>
</evidence>
<keyword evidence="1" id="KW-0436">Ligase</keyword>